<dbReference type="PANTHER" id="PTHR30478">
    <property type="entry name" value="DNA POLYMERASE III SUBUNIT BETA"/>
    <property type="match status" value="1"/>
</dbReference>
<dbReference type="SUPFAM" id="SSF55979">
    <property type="entry name" value="DNA clamp"/>
    <property type="match status" value="1"/>
</dbReference>
<dbReference type="GO" id="GO:0008408">
    <property type="term" value="F:3'-5' exonuclease activity"/>
    <property type="evidence" value="ECO:0007669"/>
    <property type="project" value="InterPro"/>
</dbReference>
<evidence type="ECO:0000313" key="10">
    <source>
        <dbReference type="EMBL" id="SVE40188.1"/>
    </source>
</evidence>
<feature type="domain" description="DNA polymerase III beta sliding clamp N-terminal" evidence="9">
    <location>
        <begin position="1"/>
        <end position="60"/>
    </location>
</feature>
<dbReference type="GO" id="GO:0006271">
    <property type="term" value="P:DNA strand elongation involved in DNA replication"/>
    <property type="evidence" value="ECO:0007669"/>
    <property type="project" value="TreeGrafter"/>
</dbReference>
<dbReference type="GO" id="GO:0003677">
    <property type="term" value="F:DNA binding"/>
    <property type="evidence" value="ECO:0007669"/>
    <property type="project" value="UniProtKB-KW"/>
</dbReference>
<keyword evidence="6" id="KW-0235">DNA replication</keyword>
<proteinExistence type="inferred from homology"/>
<keyword evidence="8" id="KW-0238">DNA-binding</keyword>
<reference evidence="10" key="1">
    <citation type="submission" date="2018-05" db="EMBL/GenBank/DDBJ databases">
        <authorList>
            <person name="Lanie J.A."/>
            <person name="Ng W.-L."/>
            <person name="Kazmierczak K.M."/>
            <person name="Andrzejewski T.M."/>
            <person name="Davidsen T.M."/>
            <person name="Wayne K.J."/>
            <person name="Tettelin H."/>
            <person name="Glass J.I."/>
            <person name="Rusch D."/>
            <person name="Podicherti R."/>
            <person name="Tsui H.-C.T."/>
            <person name="Winkler M.E."/>
        </authorList>
    </citation>
    <scope>NUCLEOTIDE SEQUENCE</scope>
</reference>
<dbReference type="InterPro" id="IPR001001">
    <property type="entry name" value="DNA_polIII_beta"/>
</dbReference>
<feature type="non-terminal residue" evidence="10">
    <location>
        <position position="67"/>
    </location>
</feature>
<dbReference type="AlphaFoldDB" id="A0A383D8K8"/>
<keyword evidence="4" id="KW-0808">Transferase</keyword>
<keyword evidence="5" id="KW-0548">Nucleotidyltransferase</keyword>
<evidence type="ECO:0000256" key="2">
    <source>
        <dbReference type="ARBA" id="ARBA00010752"/>
    </source>
</evidence>
<sequence>MKITVERDELLRALNHIQGLVEKRNTVPILSNILLDVNDNKLRIFATDMIIEVVQSLNCDVLNAGKT</sequence>
<dbReference type="InterPro" id="IPR022634">
    <property type="entry name" value="DNA_polIII_beta_N"/>
</dbReference>
<evidence type="ECO:0000256" key="7">
    <source>
        <dbReference type="ARBA" id="ARBA00022932"/>
    </source>
</evidence>
<dbReference type="InterPro" id="IPR046938">
    <property type="entry name" value="DNA_clamp_sf"/>
</dbReference>
<dbReference type="GO" id="GO:0005737">
    <property type="term" value="C:cytoplasm"/>
    <property type="evidence" value="ECO:0007669"/>
    <property type="project" value="UniProtKB-SubCell"/>
</dbReference>
<protein>
    <recommendedName>
        <fullName evidence="9">DNA polymerase III beta sliding clamp N-terminal domain-containing protein</fullName>
    </recommendedName>
</protein>
<comment type="subcellular location">
    <subcellularLocation>
        <location evidence="1">Cytoplasm</location>
    </subcellularLocation>
</comment>
<gene>
    <name evidence="10" type="ORF">METZ01_LOCUS493042</name>
</gene>
<dbReference type="Pfam" id="PF00712">
    <property type="entry name" value="DNA_pol3_beta"/>
    <property type="match status" value="1"/>
</dbReference>
<keyword evidence="3" id="KW-0963">Cytoplasm</keyword>
<evidence type="ECO:0000256" key="6">
    <source>
        <dbReference type="ARBA" id="ARBA00022705"/>
    </source>
</evidence>
<keyword evidence="7" id="KW-0239">DNA-directed DNA polymerase</keyword>
<organism evidence="10">
    <name type="scientific">marine metagenome</name>
    <dbReference type="NCBI Taxonomy" id="408172"/>
    <lineage>
        <taxon>unclassified sequences</taxon>
        <taxon>metagenomes</taxon>
        <taxon>ecological metagenomes</taxon>
    </lineage>
</organism>
<dbReference type="PANTHER" id="PTHR30478:SF0">
    <property type="entry name" value="BETA SLIDING CLAMP"/>
    <property type="match status" value="1"/>
</dbReference>
<dbReference type="EMBL" id="UINC01214794">
    <property type="protein sequence ID" value="SVE40188.1"/>
    <property type="molecule type" value="Genomic_DNA"/>
</dbReference>
<evidence type="ECO:0000256" key="3">
    <source>
        <dbReference type="ARBA" id="ARBA00022490"/>
    </source>
</evidence>
<dbReference type="Gene3D" id="3.10.150.10">
    <property type="entry name" value="DNA Polymerase III, subunit A, domain 2"/>
    <property type="match status" value="1"/>
</dbReference>
<evidence type="ECO:0000256" key="4">
    <source>
        <dbReference type="ARBA" id="ARBA00022679"/>
    </source>
</evidence>
<comment type="similarity">
    <text evidence="2">Belongs to the beta sliding clamp family.</text>
</comment>
<evidence type="ECO:0000256" key="8">
    <source>
        <dbReference type="ARBA" id="ARBA00023125"/>
    </source>
</evidence>
<evidence type="ECO:0000256" key="5">
    <source>
        <dbReference type="ARBA" id="ARBA00022695"/>
    </source>
</evidence>
<evidence type="ECO:0000256" key="1">
    <source>
        <dbReference type="ARBA" id="ARBA00004496"/>
    </source>
</evidence>
<dbReference type="GO" id="GO:0003887">
    <property type="term" value="F:DNA-directed DNA polymerase activity"/>
    <property type="evidence" value="ECO:0007669"/>
    <property type="project" value="UniProtKB-KW"/>
</dbReference>
<evidence type="ECO:0000259" key="9">
    <source>
        <dbReference type="Pfam" id="PF00712"/>
    </source>
</evidence>
<dbReference type="GO" id="GO:0009360">
    <property type="term" value="C:DNA polymerase III complex"/>
    <property type="evidence" value="ECO:0007669"/>
    <property type="project" value="InterPro"/>
</dbReference>
<accession>A0A383D8K8</accession>
<name>A0A383D8K8_9ZZZZ</name>